<dbReference type="GO" id="GO:0005524">
    <property type="term" value="F:ATP binding"/>
    <property type="evidence" value="ECO:0007669"/>
    <property type="project" value="UniProtKB-KW"/>
</dbReference>
<evidence type="ECO:0000256" key="7">
    <source>
        <dbReference type="ARBA" id="ARBA00047899"/>
    </source>
</evidence>
<keyword evidence="6" id="KW-0067">ATP-binding</keyword>
<dbReference type="GO" id="GO:0004674">
    <property type="term" value="F:protein serine/threonine kinase activity"/>
    <property type="evidence" value="ECO:0007669"/>
    <property type="project" value="UniProtKB-KW"/>
</dbReference>
<sequence length="449" mass="51283">MRALLKSLRYQPWKLNRPCSSTTTRRSTSTSRIAYDYVDQVEELTWYEPGGYHPVGIGDHFRHRYRIVHKLGHGACSTIWLAQDLQRMKYVSLKIAIADWETSEADILSRLANSTKKLPSTLIPSLIECFSFEGPNGKHQCLVTEVARCSLAASKEASSIRLFPLQVARVLAAQLTIAVHQIHLQGYVHGDLHLGNILLKLPCGFNKLSEEQLYCQFGQPDPRPVVRQDGEPLPSKVPTHVYEAIWMGKPTEDLTLQDANLMLTDFGVAFRPSQEVRLKSHTPIDIRPPETRFEPRTPLTYSSDIWSLACTIWNFLAQRPMFGEILATPDMITSQQVNALGPLPRDWWDRWDKKLDFFTEDGTPIECLRSPSWDRYFEEDIQEPRRERIMGVLDAEEAKAFTAMLRSMLAYKPADRLTAKQVLQTEWMETYALPDYERSLAAGSSSARI</sequence>
<organism evidence="11">
    <name type="scientific">Metarhizium acridum (strain CQMa 102)</name>
    <dbReference type="NCBI Taxonomy" id="655827"/>
    <lineage>
        <taxon>Eukaryota</taxon>
        <taxon>Fungi</taxon>
        <taxon>Dikarya</taxon>
        <taxon>Ascomycota</taxon>
        <taxon>Pezizomycotina</taxon>
        <taxon>Sordariomycetes</taxon>
        <taxon>Hypocreomycetidae</taxon>
        <taxon>Hypocreales</taxon>
        <taxon>Clavicipitaceae</taxon>
        <taxon>Metarhizium</taxon>
    </lineage>
</organism>
<dbReference type="SUPFAM" id="SSF56112">
    <property type="entry name" value="Protein kinase-like (PK-like)"/>
    <property type="match status" value="1"/>
</dbReference>
<dbReference type="OrthoDB" id="5979581at2759"/>
<evidence type="ECO:0000256" key="3">
    <source>
        <dbReference type="ARBA" id="ARBA00022679"/>
    </source>
</evidence>
<evidence type="ECO:0000256" key="5">
    <source>
        <dbReference type="ARBA" id="ARBA00022777"/>
    </source>
</evidence>
<dbReference type="Proteomes" id="UP000002499">
    <property type="component" value="Unassembled WGS sequence"/>
</dbReference>
<dbReference type="InParanoid" id="E9EH00"/>
<dbReference type="Gene3D" id="1.10.510.10">
    <property type="entry name" value="Transferase(Phosphotransferase) domain 1"/>
    <property type="match status" value="1"/>
</dbReference>
<evidence type="ECO:0000256" key="2">
    <source>
        <dbReference type="ARBA" id="ARBA00022527"/>
    </source>
</evidence>
<comment type="catalytic activity">
    <reaction evidence="7">
        <text>L-threonyl-[protein] + ATP = O-phospho-L-threonyl-[protein] + ADP + H(+)</text>
        <dbReference type="Rhea" id="RHEA:46608"/>
        <dbReference type="Rhea" id="RHEA-COMP:11060"/>
        <dbReference type="Rhea" id="RHEA-COMP:11605"/>
        <dbReference type="ChEBI" id="CHEBI:15378"/>
        <dbReference type="ChEBI" id="CHEBI:30013"/>
        <dbReference type="ChEBI" id="CHEBI:30616"/>
        <dbReference type="ChEBI" id="CHEBI:61977"/>
        <dbReference type="ChEBI" id="CHEBI:456216"/>
        <dbReference type="EC" id="2.7.11.1"/>
    </reaction>
</comment>
<reference evidence="10 11" key="1">
    <citation type="journal article" date="2011" name="PLoS Genet.">
        <title>Genome sequencing and comparative transcriptomics of the model entomopathogenic fungi Metarhizium anisopliae and M. acridum.</title>
        <authorList>
            <person name="Gao Q."/>
            <person name="Jin K."/>
            <person name="Ying S.H."/>
            <person name="Zhang Y."/>
            <person name="Xiao G."/>
            <person name="Shang Y."/>
            <person name="Duan Z."/>
            <person name="Hu X."/>
            <person name="Xie X.Q."/>
            <person name="Zhou G."/>
            <person name="Peng G."/>
            <person name="Luo Z."/>
            <person name="Huang W."/>
            <person name="Wang B."/>
            <person name="Fang W."/>
            <person name="Wang S."/>
            <person name="Zhong Y."/>
            <person name="Ma L.J."/>
            <person name="St Leger R.J."/>
            <person name="Zhao G.P."/>
            <person name="Pei Y."/>
            <person name="Feng M.G."/>
            <person name="Xia Y."/>
            <person name="Wang C."/>
        </authorList>
    </citation>
    <scope>NUCLEOTIDE SEQUENCE [LARGE SCALE GENOMIC DNA]</scope>
    <source>
        <strain evidence="10 11">CQMa 102</strain>
    </source>
</reference>
<evidence type="ECO:0000313" key="11">
    <source>
        <dbReference type="Proteomes" id="UP000002499"/>
    </source>
</evidence>
<gene>
    <name evidence="10" type="ORF">MAC_09148</name>
</gene>
<feature type="domain" description="Protein kinase" evidence="9">
    <location>
        <begin position="65"/>
        <end position="428"/>
    </location>
</feature>
<dbReference type="SMART" id="SM00220">
    <property type="entry name" value="S_TKc"/>
    <property type="match status" value="1"/>
</dbReference>
<comment type="catalytic activity">
    <reaction evidence="8">
        <text>L-seryl-[protein] + ATP = O-phospho-L-seryl-[protein] + ADP + H(+)</text>
        <dbReference type="Rhea" id="RHEA:17989"/>
        <dbReference type="Rhea" id="RHEA-COMP:9863"/>
        <dbReference type="Rhea" id="RHEA-COMP:11604"/>
        <dbReference type="ChEBI" id="CHEBI:15378"/>
        <dbReference type="ChEBI" id="CHEBI:29999"/>
        <dbReference type="ChEBI" id="CHEBI:30616"/>
        <dbReference type="ChEBI" id="CHEBI:83421"/>
        <dbReference type="ChEBI" id="CHEBI:456216"/>
        <dbReference type="EC" id="2.7.11.1"/>
    </reaction>
</comment>
<dbReference type="OMA" id="IWDIMGQ"/>
<proteinExistence type="predicted"/>
<accession>E9EH00</accession>
<evidence type="ECO:0000259" key="9">
    <source>
        <dbReference type="PROSITE" id="PS50011"/>
    </source>
</evidence>
<evidence type="ECO:0000313" key="10">
    <source>
        <dbReference type="EMBL" id="EFY84826.1"/>
    </source>
</evidence>
<dbReference type="PROSITE" id="PS50011">
    <property type="entry name" value="PROTEIN_KINASE_DOM"/>
    <property type="match status" value="1"/>
</dbReference>
<dbReference type="EC" id="2.7.11.1" evidence="1"/>
<keyword evidence="11" id="KW-1185">Reference proteome</keyword>
<dbReference type="EMBL" id="GL698604">
    <property type="protein sequence ID" value="EFY84826.1"/>
    <property type="molecule type" value="Genomic_DNA"/>
</dbReference>
<evidence type="ECO:0000256" key="4">
    <source>
        <dbReference type="ARBA" id="ARBA00022741"/>
    </source>
</evidence>
<protein>
    <recommendedName>
        <fullName evidence="1">non-specific serine/threonine protein kinase</fullName>
        <ecNumber evidence="1">2.7.11.1</ecNumber>
    </recommendedName>
</protein>
<dbReference type="GeneID" id="19253459"/>
<dbReference type="eggNOG" id="KOG1290">
    <property type="taxonomic scope" value="Eukaryota"/>
</dbReference>
<evidence type="ECO:0000256" key="8">
    <source>
        <dbReference type="ARBA" id="ARBA00048679"/>
    </source>
</evidence>
<dbReference type="GO" id="GO:0050684">
    <property type="term" value="P:regulation of mRNA processing"/>
    <property type="evidence" value="ECO:0007669"/>
    <property type="project" value="TreeGrafter"/>
</dbReference>
<dbReference type="GO" id="GO:0000245">
    <property type="term" value="P:spliceosomal complex assembly"/>
    <property type="evidence" value="ECO:0007669"/>
    <property type="project" value="TreeGrafter"/>
</dbReference>
<dbReference type="Pfam" id="PF00069">
    <property type="entry name" value="Pkinase"/>
    <property type="match status" value="2"/>
</dbReference>
<evidence type="ECO:0000256" key="1">
    <source>
        <dbReference type="ARBA" id="ARBA00012513"/>
    </source>
</evidence>
<dbReference type="KEGG" id="maw:19253459"/>
<keyword evidence="3" id="KW-0808">Transferase</keyword>
<dbReference type="InterPro" id="IPR051334">
    <property type="entry name" value="SRPK"/>
</dbReference>
<dbReference type="InterPro" id="IPR000719">
    <property type="entry name" value="Prot_kinase_dom"/>
</dbReference>
<name>E9EH00_METAQ</name>
<dbReference type="HOGENOM" id="CLU_000288_81_2_1"/>
<keyword evidence="5 10" id="KW-0418">Kinase</keyword>
<dbReference type="InterPro" id="IPR011009">
    <property type="entry name" value="Kinase-like_dom_sf"/>
</dbReference>
<keyword evidence="4" id="KW-0547">Nucleotide-binding</keyword>
<dbReference type="PANTHER" id="PTHR47634">
    <property type="entry name" value="PROTEIN KINASE DOMAIN-CONTAINING PROTEIN-RELATED"/>
    <property type="match status" value="1"/>
</dbReference>
<dbReference type="AlphaFoldDB" id="E9EH00"/>
<dbReference type="Gene3D" id="3.30.200.20">
    <property type="entry name" value="Phosphorylase Kinase, domain 1"/>
    <property type="match status" value="1"/>
</dbReference>
<evidence type="ECO:0000256" key="6">
    <source>
        <dbReference type="ARBA" id="ARBA00022840"/>
    </source>
</evidence>
<keyword evidence="2" id="KW-0723">Serine/threonine-protein kinase</keyword>
<dbReference type="PANTHER" id="PTHR47634:SF9">
    <property type="entry name" value="PROTEIN KINASE DOMAIN-CONTAINING PROTEIN-RELATED"/>
    <property type="match status" value="1"/>
</dbReference>